<gene>
    <name evidence="1" type="ORF">LITE_LOCUS11267</name>
</gene>
<proteinExistence type="predicted"/>
<dbReference type="AlphaFoldDB" id="A0AAV0IV71"/>
<comment type="caution">
    <text evidence="1">The sequence shown here is derived from an EMBL/GenBank/DDBJ whole genome shotgun (WGS) entry which is preliminary data.</text>
</comment>
<dbReference type="EMBL" id="CAMGYJ010000004">
    <property type="protein sequence ID" value="CAI0401566.1"/>
    <property type="molecule type" value="Genomic_DNA"/>
</dbReference>
<accession>A0AAV0IV71</accession>
<name>A0AAV0IV71_9ROSI</name>
<sequence>MKRPYPLFWTRDLVEERKDREGAVGDGVISSMPTRSRFRCLVVDEDINGPVTRAKARTLKEKLATYLESYFGAMDVELFRGKPYMMIRVEEEGGSAEEKEDCKKQP</sequence>
<evidence type="ECO:0000313" key="1">
    <source>
        <dbReference type="EMBL" id="CAI0401566.1"/>
    </source>
</evidence>
<evidence type="ECO:0000313" key="2">
    <source>
        <dbReference type="Proteomes" id="UP001154282"/>
    </source>
</evidence>
<keyword evidence="2" id="KW-1185">Reference proteome</keyword>
<dbReference type="Proteomes" id="UP001154282">
    <property type="component" value="Unassembled WGS sequence"/>
</dbReference>
<reference evidence="1" key="1">
    <citation type="submission" date="2022-08" db="EMBL/GenBank/DDBJ databases">
        <authorList>
            <person name="Gutierrez-Valencia J."/>
        </authorList>
    </citation>
    <scope>NUCLEOTIDE SEQUENCE</scope>
</reference>
<protein>
    <submittedName>
        <fullName evidence="1">Uncharacterized protein</fullName>
    </submittedName>
</protein>
<organism evidence="1 2">
    <name type="scientific">Linum tenue</name>
    <dbReference type="NCBI Taxonomy" id="586396"/>
    <lineage>
        <taxon>Eukaryota</taxon>
        <taxon>Viridiplantae</taxon>
        <taxon>Streptophyta</taxon>
        <taxon>Embryophyta</taxon>
        <taxon>Tracheophyta</taxon>
        <taxon>Spermatophyta</taxon>
        <taxon>Magnoliopsida</taxon>
        <taxon>eudicotyledons</taxon>
        <taxon>Gunneridae</taxon>
        <taxon>Pentapetalae</taxon>
        <taxon>rosids</taxon>
        <taxon>fabids</taxon>
        <taxon>Malpighiales</taxon>
        <taxon>Linaceae</taxon>
        <taxon>Linum</taxon>
    </lineage>
</organism>